<reference evidence="5" key="1">
    <citation type="journal article" date="2017" name="PLoS ONE">
        <title>The Agassiz's desert tortoise genome provides a resource for the conservation of a threatened species.</title>
        <authorList>
            <person name="Tollis M."/>
            <person name="DeNardo D.F."/>
            <person name="Cornelius J.A."/>
            <person name="Dolby G.A."/>
            <person name="Edwards T."/>
            <person name="Henen B.T."/>
            <person name="Karl A.E."/>
            <person name="Murphy R.W."/>
            <person name="Kusumi K."/>
        </authorList>
    </citation>
    <scope>NUCLEOTIDE SEQUENCE [LARGE SCALE GENOMIC DNA]</scope>
</reference>
<organism evidence="4 5">
    <name type="scientific">Gopherus agassizii</name>
    <name type="common">Agassiz's desert tortoise</name>
    <dbReference type="NCBI Taxonomy" id="38772"/>
    <lineage>
        <taxon>Eukaryota</taxon>
        <taxon>Metazoa</taxon>
        <taxon>Chordata</taxon>
        <taxon>Craniata</taxon>
        <taxon>Vertebrata</taxon>
        <taxon>Euteleostomi</taxon>
        <taxon>Archelosauria</taxon>
        <taxon>Testudinata</taxon>
        <taxon>Testudines</taxon>
        <taxon>Cryptodira</taxon>
        <taxon>Durocryptodira</taxon>
        <taxon>Testudinoidea</taxon>
        <taxon>Testudinidae</taxon>
        <taxon>Gopherus</taxon>
    </lineage>
</organism>
<dbReference type="SMART" id="SM00368">
    <property type="entry name" value="LRR_RI"/>
    <property type="match status" value="2"/>
</dbReference>
<dbReference type="InterPro" id="IPR032675">
    <property type="entry name" value="LRR_dom_sf"/>
</dbReference>
<dbReference type="GO" id="GO:0005737">
    <property type="term" value="C:cytoplasm"/>
    <property type="evidence" value="ECO:0007669"/>
    <property type="project" value="UniProtKB-SubCell"/>
</dbReference>
<dbReference type="InterPro" id="IPR050637">
    <property type="entry name" value="NLRP_innate_immun_reg"/>
</dbReference>
<keyword evidence="2" id="KW-0963">Cytoplasm</keyword>
<keyword evidence="3" id="KW-0677">Repeat</keyword>
<sequence>MYGDGAEIPVFTDIQTTSIPCHSLCYPQESDIIHGHLVEIGLGDCGITASSCKYFASVLSTNQTLKELDLRGSKLGDLGVKQLCEGLKHPNCKLQRLV</sequence>
<dbReference type="PANTHER" id="PTHR45690:SF19">
    <property type="entry name" value="NACHT, LRR AND PYD DOMAINS-CONTAINING PROTEIN 3"/>
    <property type="match status" value="1"/>
</dbReference>
<dbReference type="Gene3D" id="3.80.10.10">
    <property type="entry name" value="Ribonuclease Inhibitor"/>
    <property type="match status" value="1"/>
</dbReference>
<evidence type="ECO:0000256" key="2">
    <source>
        <dbReference type="ARBA" id="ARBA00022490"/>
    </source>
</evidence>
<keyword evidence="5" id="KW-1185">Reference proteome</keyword>
<protein>
    <submittedName>
        <fullName evidence="4">Uncharacterized protein</fullName>
    </submittedName>
</protein>
<dbReference type="Ensembl" id="ENSGAGT00000025203.1">
    <property type="protein sequence ID" value="ENSGAGP00000022110.1"/>
    <property type="gene ID" value="ENSGAGG00000016241.1"/>
</dbReference>
<accession>A0A452I3K5</accession>
<evidence type="ECO:0000256" key="3">
    <source>
        <dbReference type="ARBA" id="ARBA00022737"/>
    </source>
</evidence>
<evidence type="ECO:0000256" key="1">
    <source>
        <dbReference type="ARBA" id="ARBA00004496"/>
    </source>
</evidence>
<dbReference type="AlphaFoldDB" id="A0A452I3K5"/>
<dbReference type="Pfam" id="PF13516">
    <property type="entry name" value="LRR_6"/>
    <property type="match status" value="1"/>
</dbReference>
<name>A0A452I3K5_9SAUR</name>
<dbReference type="Proteomes" id="UP000291020">
    <property type="component" value="Unassembled WGS sequence"/>
</dbReference>
<dbReference type="PANTHER" id="PTHR45690">
    <property type="entry name" value="NACHT, LRR AND PYD DOMAINS-CONTAINING PROTEIN 12"/>
    <property type="match status" value="1"/>
</dbReference>
<evidence type="ECO:0000313" key="4">
    <source>
        <dbReference type="Ensembl" id="ENSGAGP00000022110.1"/>
    </source>
</evidence>
<proteinExistence type="predicted"/>
<reference evidence="4" key="3">
    <citation type="submission" date="2025-09" db="UniProtKB">
        <authorList>
            <consortium name="Ensembl"/>
        </authorList>
    </citation>
    <scope>IDENTIFICATION</scope>
</reference>
<comment type="subcellular location">
    <subcellularLocation>
        <location evidence="1">Cytoplasm</location>
    </subcellularLocation>
</comment>
<reference evidence="4" key="2">
    <citation type="submission" date="2025-08" db="UniProtKB">
        <authorList>
            <consortium name="Ensembl"/>
        </authorList>
    </citation>
    <scope>IDENTIFICATION</scope>
</reference>
<dbReference type="InterPro" id="IPR001611">
    <property type="entry name" value="Leu-rich_rpt"/>
</dbReference>
<evidence type="ECO:0000313" key="5">
    <source>
        <dbReference type="Proteomes" id="UP000291020"/>
    </source>
</evidence>
<dbReference type="SUPFAM" id="SSF52047">
    <property type="entry name" value="RNI-like"/>
    <property type="match status" value="1"/>
</dbReference>